<reference evidence="3" key="1">
    <citation type="submission" date="2017-04" db="EMBL/GenBank/DDBJ databases">
        <authorList>
            <person name="Varghese N."/>
            <person name="Submissions S."/>
        </authorList>
    </citation>
    <scope>NUCLEOTIDE SEQUENCE [LARGE SCALE GENOMIC DNA]</scope>
    <source>
        <strain evidence="3">VKM Ac-2510</strain>
    </source>
</reference>
<feature type="compositionally biased region" description="Polar residues" evidence="1">
    <location>
        <begin position="82"/>
        <end position="91"/>
    </location>
</feature>
<sequence>MAQGFYGADPEQLRALAKQFSSGSNQIRSSLETVSSLVNSTQSWQGPDAGAFQQRWNSQVKQLGNTVVHALELGSTTLIKNADEQTATSQVDGGAGGNGGPGGNGSDKGPGPGTPKSPSDPGFFEPGSSFRDAWSKYGNLTTYADLWKVARGTTDWGFRGLPMFAGNTAPYRLLDSMADVIKLDNLNKYIPALNISDDVLNSSTGLMGVKNGVLNFVGEGGLGKGLGALGVGLDAYDAVTSAAKGEYGDAAWSATKAALGAASFLPPPAGTVAGVVSLGIAVYEIPAVKEFVDNGAKAVADTVSNAVKDPGKFANDVANNLKDAGEGVKNFLGL</sequence>
<proteinExistence type="predicted"/>
<name>A0A1X7JMH8_9MICO</name>
<dbReference type="Gene3D" id="1.10.287.1060">
    <property type="entry name" value="ESAT-6-like"/>
    <property type="match status" value="1"/>
</dbReference>
<dbReference type="Proteomes" id="UP000193244">
    <property type="component" value="Unassembled WGS sequence"/>
</dbReference>
<evidence type="ECO:0000313" key="3">
    <source>
        <dbReference type="Proteomes" id="UP000193244"/>
    </source>
</evidence>
<accession>A0A1X7JMH8</accession>
<dbReference type="AlphaFoldDB" id="A0A1X7JMH8"/>
<organism evidence="2 3">
    <name type="scientific">Agreia pratensis</name>
    <dbReference type="NCBI Taxonomy" id="150121"/>
    <lineage>
        <taxon>Bacteria</taxon>
        <taxon>Bacillati</taxon>
        <taxon>Actinomycetota</taxon>
        <taxon>Actinomycetes</taxon>
        <taxon>Micrococcales</taxon>
        <taxon>Microbacteriaceae</taxon>
        <taxon>Agreia</taxon>
    </lineage>
</organism>
<dbReference type="SUPFAM" id="SSF140453">
    <property type="entry name" value="EsxAB dimer-like"/>
    <property type="match status" value="1"/>
</dbReference>
<evidence type="ECO:0000256" key="1">
    <source>
        <dbReference type="SAM" id="MobiDB-lite"/>
    </source>
</evidence>
<dbReference type="RefSeq" id="WP_085484507.1">
    <property type="nucleotide sequence ID" value="NZ_FXAY01000002.1"/>
</dbReference>
<dbReference type="Pfam" id="PF06013">
    <property type="entry name" value="WXG100"/>
    <property type="match status" value="1"/>
</dbReference>
<evidence type="ECO:0000313" key="2">
    <source>
        <dbReference type="EMBL" id="SMG28628.1"/>
    </source>
</evidence>
<dbReference type="InterPro" id="IPR036689">
    <property type="entry name" value="ESAT-6-like_sf"/>
</dbReference>
<protein>
    <submittedName>
        <fullName evidence="2">Uncharacterized conserved protein YukE</fullName>
    </submittedName>
</protein>
<gene>
    <name evidence="2" type="ORF">SAMN06296010_1477</name>
</gene>
<feature type="compositionally biased region" description="Gly residues" evidence="1">
    <location>
        <begin position="93"/>
        <end position="111"/>
    </location>
</feature>
<dbReference type="EMBL" id="FXAY01000002">
    <property type="protein sequence ID" value="SMG28628.1"/>
    <property type="molecule type" value="Genomic_DNA"/>
</dbReference>
<dbReference type="InterPro" id="IPR010310">
    <property type="entry name" value="T7SS_ESAT-6-like"/>
</dbReference>
<dbReference type="OrthoDB" id="4617536at2"/>
<dbReference type="STRING" id="150121.SAMN06296010_1477"/>
<keyword evidence="3" id="KW-1185">Reference proteome</keyword>
<feature type="region of interest" description="Disordered" evidence="1">
    <location>
        <begin position="82"/>
        <end position="125"/>
    </location>
</feature>